<evidence type="ECO:0000256" key="1">
    <source>
        <dbReference type="ARBA" id="ARBA00007047"/>
    </source>
</evidence>
<dbReference type="SUPFAM" id="SSF100950">
    <property type="entry name" value="NagB/RpiA/CoA transferase-like"/>
    <property type="match status" value="1"/>
</dbReference>
<dbReference type="Pfam" id="PF01144">
    <property type="entry name" value="CoA_trans"/>
    <property type="match status" value="1"/>
</dbReference>
<dbReference type="SMART" id="SM00882">
    <property type="entry name" value="CoA_trans"/>
    <property type="match status" value="1"/>
</dbReference>
<dbReference type="EMBL" id="JAAEDI010000008">
    <property type="protein sequence ID" value="MBR0649746.1"/>
    <property type="molecule type" value="Genomic_DNA"/>
</dbReference>
<evidence type="ECO:0000313" key="4">
    <source>
        <dbReference type="Proteomes" id="UP000698752"/>
    </source>
</evidence>
<comment type="similarity">
    <text evidence="1">Belongs to the 3-oxoacid CoA-transferase subunit B family.</text>
</comment>
<keyword evidence="4" id="KW-1185">Reference proteome</keyword>
<dbReference type="PANTHER" id="PTHR13707:SF57">
    <property type="entry name" value="SUCCINYL-COA:3-KETOACID COENZYME A TRANSFERASE SUBUNIT B-RELATED"/>
    <property type="match status" value="1"/>
</dbReference>
<dbReference type="NCBIfam" id="TIGR02428">
    <property type="entry name" value="pcaJ_scoB_fam"/>
    <property type="match status" value="1"/>
</dbReference>
<dbReference type="PANTHER" id="PTHR13707">
    <property type="entry name" value="KETOACID-COENZYME A TRANSFERASE"/>
    <property type="match status" value="1"/>
</dbReference>
<comment type="caution">
    <text evidence="3">The sequence shown here is derived from an EMBL/GenBank/DDBJ whole genome shotgun (WGS) entry which is preliminary data.</text>
</comment>
<gene>
    <name evidence="3" type="ORF">GXW78_08735</name>
</gene>
<sequence>MAARLAQDIPEGWIVNLGIGIPTMVGNYVPSEREVIFHSENGILGMGPAPAPDKVDPWLVNAGKQAVTLLPGGSYCHHADSFAMIRGGHIDLCVLGAFEVAQNGDIANWATSENDTAPAVGGAMDLGAGAKRLWVIMEHSTKDGRPKLVERCGYPLTTPGAVKRVYTNLGVFEIVADKGFVVVDLAPGVTLEEAQAATGATLHTQ</sequence>
<dbReference type="InterPro" id="IPR012791">
    <property type="entry name" value="3-oxoacid_CoA-transf_B"/>
</dbReference>
<dbReference type="InterPro" id="IPR037171">
    <property type="entry name" value="NagB/RpiA_transferase-like"/>
</dbReference>
<dbReference type="Gene3D" id="3.40.1080.10">
    <property type="entry name" value="Glutaconate Coenzyme A-transferase"/>
    <property type="match status" value="1"/>
</dbReference>
<keyword evidence="2" id="KW-0808">Transferase</keyword>
<dbReference type="InterPro" id="IPR004165">
    <property type="entry name" value="CoA_trans_fam_I"/>
</dbReference>
<evidence type="ECO:0000313" key="3">
    <source>
        <dbReference type="EMBL" id="MBR0649746.1"/>
    </source>
</evidence>
<evidence type="ECO:0000256" key="2">
    <source>
        <dbReference type="ARBA" id="ARBA00022679"/>
    </source>
</evidence>
<proteinExistence type="inferred from homology"/>
<dbReference type="PROSITE" id="PS01274">
    <property type="entry name" value="COA_TRANSF_2"/>
    <property type="match status" value="1"/>
</dbReference>
<organism evidence="3 4">
    <name type="scientific">Neoroseomonas terrae</name>
    <dbReference type="NCBI Taxonomy" id="424799"/>
    <lineage>
        <taxon>Bacteria</taxon>
        <taxon>Pseudomonadati</taxon>
        <taxon>Pseudomonadota</taxon>
        <taxon>Alphaproteobacteria</taxon>
        <taxon>Acetobacterales</taxon>
        <taxon>Acetobacteraceae</taxon>
        <taxon>Neoroseomonas</taxon>
    </lineage>
</organism>
<accession>A0ABS5EFE9</accession>
<dbReference type="InterPro" id="IPR004164">
    <property type="entry name" value="CoA_transf_AS"/>
</dbReference>
<dbReference type="Proteomes" id="UP000698752">
    <property type="component" value="Unassembled WGS sequence"/>
</dbReference>
<name>A0ABS5EFE9_9PROT</name>
<reference evidence="4" key="1">
    <citation type="journal article" date="2021" name="Syst. Appl. Microbiol.">
        <title>Roseomonas hellenica sp. nov., isolated from roots of wild-growing Alkanna tinctoria.</title>
        <authorList>
            <person name="Rat A."/>
            <person name="Naranjo H.D."/>
            <person name="Lebbe L."/>
            <person name="Cnockaert M."/>
            <person name="Krigas N."/>
            <person name="Grigoriadou K."/>
            <person name="Maloupa E."/>
            <person name="Willems A."/>
        </authorList>
    </citation>
    <scope>NUCLEOTIDE SEQUENCE [LARGE SCALE GENOMIC DNA]</scope>
    <source>
        <strain evidence="4">LMG 31159</strain>
    </source>
</reference>
<protein>
    <submittedName>
        <fullName evidence="3">3-oxoacid CoA-transferase subunit B</fullName>
    </submittedName>
</protein>